<evidence type="ECO:0000313" key="5">
    <source>
        <dbReference type="EMBL" id="RUT07556.1"/>
    </source>
</evidence>
<comment type="subunit">
    <text evidence="1">Homodimer.</text>
</comment>
<keyword evidence="3" id="KW-0456">Lyase</keyword>
<reference evidence="5" key="1">
    <citation type="submission" date="2018-12" db="EMBL/GenBank/DDBJ databases">
        <authorList>
            <person name="Will S."/>
            <person name="Neumann-Schaal M."/>
            <person name="Henke P."/>
        </authorList>
    </citation>
    <scope>NUCLEOTIDE SEQUENCE</scope>
    <source>
        <strain evidence="5">PCC 7102</strain>
    </source>
</reference>
<evidence type="ECO:0000256" key="2">
    <source>
        <dbReference type="ARBA" id="ARBA00022631"/>
    </source>
</evidence>
<organism evidence="5 6">
    <name type="scientific">Dulcicalothrix desertica PCC 7102</name>
    <dbReference type="NCBI Taxonomy" id="232991"/>
    <lineage>
        <taxon>Bacteria</taxon>
        <taxon>Bacillati</taxon>
        <taxon>Cyanobacteriota</taxon>
        <taxon>Cyanophyceae</taxon>
        <taxon>Nostocales</taxon>
        <taxon>Calotrichaceae</taxon>
        <taxon>Dulcicalothrix</taxon>
    </lineage>
</organism>
<dbReference type="Pfam" id="PF04115">
    <property type="entry name" value="Ureidogly_lyase"/>
    <property type="match status" value="1"/>
</dbReference>
<dbReference type="RefSeq" id="WP_127080450.1">
    <property type="nucleotide sequence ID" value="NZ_RSCL01000004.1"/>
</dbReference>
<dbReference type="EMBL" id="RSCL01000004">
    <property type="protein sequence ID" value="RUT07556.1"/>
    <property type="molecule type" value="Genomic_DNA"/>
</dbReference>
<reference evidence="5" key="2">
    <citation type="journal article" date="2019" name="Genome Biol. Evol.">
        <title>Day and night: Metabolic profiles and evolutionary relationships of six axenic non-marine cyanobacteria.</title>
        <authorList>
            <person name="Will S.E."/>
            <person name="Henke P."/>
            <person name="Boedeker C."/>
            <person name="Huang S."/>
            <person name="Brinkmann H."/>
            <person name="Rohde M."/>
            <person name="Jarek M."/>
            <person name="Friedl T."/>
            <person name="Seufert S."/>
            <person name="Schumacher M."/>
            <person name="Overmann J."/>
            <person name="Neumann-Schaal M."/>
            <person name="Petersen J."/>
        </authorList>
    </citation>
    <scope>NUCLEOTIDE SEQUENCE [LARGE SCALE GENOMIC DNA]</scope>
    <source>
        <strain evidence="5">PCC 7102</strain>
    </source>
</reference>
<dbReference type="GO" id="GO:0004848">
    <property type="term" value="F:ureidoglycolate hydrolase activity"/>
    <property type="evidence" value="ECO:0007669"/>
    <property type="project" value="InterPro"/>
</dbReference>
<dbReference type="OrthoDB" id="9804602at2"/>
<dbReference type="Gene3D" id="2.60.120.480">
    <property type="entry name" value="Ureidoglycolate hydrolase"/>
    <property type="match status" value="1"/>
</dbReference>
<keyword evidence="2" id="KW-0659">Purine metabolism</keyword>
<dbReference type="GO" id="GO:0050385">
    <property type="term" value="F:ureidoglycolate lyase activity"/>
    <property type="evidence" value="ECO:0007669"/>
    <property type="project" value="UniProtKB-EC"/>
</dbReference>
<dbReference type="InterPro" id="IPR024060">
    <property type="entry name" value="Ureidoglycolate_lyase_dom_sf"/>
</dbReference>
<name>A0A3S1J4E8_9CYAN</name>
<dbReference type="InterPro" id="IPR011051">
    <property type="entry name" value="RmlC_Cupin_sf"/>
</dbReference>
<evidence type="ECO:0000313" key="6">
    <source>
        <dbReference type="Proteomes" id="UP000271624"/>
    </source>
</evidence>
<dbReference type="InterPro" id="IPR007247">
    <property type="entry name" value="Ureidogly_lyase"/>
</dbReference>
<evidence type="ECO:0008006" key="7">
    <source>
        <dbReference type="Google" id="ProtNLM"/>
    </source>
</evidence>
<dbReference type="PANTHER" id="PTHR35721:SF1">
    <property type="entry name" value="UREIDOGLYCOLATE HYDROLASE"/>
    <property type="match status" value="1"/>
</dbReference>
<evidence type="ECO:0000256" key="3">
    <source>
        <dbReference type="ARBA" id="ARBA00023239"/>
    </source>
</evidence>
<evidence type="ECO:0000256" key="4">
    <source>
        <dbReference type="ARBA" id="ARBA00047684"/>
    </source>
</evidence>
<sequence>MAPSKTVQQIKAELITPENFSDYGQVIFASKDGKSFDSEDAQLVLDKGIPRFYIMRLTKRGNKFYNITRHGQCTQCLGSLEGKDWLIAVCPANNSVNEPDLDRMKAFKIPGNCFIKLNVGTWHAGPYFDHDSVDFYNLELSDTNIVDHYTHSFLKSHQVEFELI</sequence>
<dbReference type="GO" id="GO:0006144">
    <property type="term" value="P:purine nucleobase metabolic process"/>
    <property type="evidence" value="ECO:0007669"/>
    <property type="project" value="UniProtKB-KW"/>
</dbReference>
<dbReference type="PANTHER" id="PTHR35721">
    <property type="entry name" value="UREIDOGLYCOLATE HYDROLASE"/>
    <property type="match status" value="1"/>
</dbReference>
<proteinExistence type="predicted"/>
<accession>A0A3S1J4E8</accession>
<dbReference type="GO" id="GO:0000256">
    <property type="term" value="P:allantoin catabolic process"/>
    <property type="evidence" value="ECO:0007669"/>
    <property type="project" value="InterPro"/>
</dbReference>
<dbReference type="SUPFAM" id="SSF51182">
    <property type="entry name" value="RmlC-like cupins"/>
    <property type="match status" value="1"/>
</dbReference>
<dbReference type="AlphaFoldDB" id="A0A3S1J4E8"/>
<comment type="caution">
    <text evidence="5">The sequence shown here is derived from an EMBL/GenBank/DDBJ whole genome shotgun (WGS) entry which is preliminary data.</text>
</comment>
<comment type="catalytic activity">
    <reaction evidence="4">
        <text>(S)-ureidoglycolate = urea + glyoxylate</text>
        <dbReference type="Rhea" id="RHEA:11304"/>
        <dbReference type="ChEBI" id="CHEBI:16199"/>
        <dbReference type="ChEBI" id="CHEBI:36655"/>
        <dbReference type="ChEBI" id="CHEBI:57296"/>
        <dbReference type="EC" id="4.3.2.3"/>
    </reaction>
</comment>
<evidence type="ECO:0000256" key="1">
    <source>
        <dbReference type="ARBA" id="ARBA00011738"/>
    </source>
</evidence>
<dbReference type="Proteomes" id="UP000271624">
    <property type="component" value="Unassembled WGS sequence"/>
</dbReference>
<protein>
    <recommendedName>
        <fullName evidence="7">Ureidoglycolate hydrolase</fullName>
    </recommendedName>
</protein>
<keyword evidence="6" id="KW-1185">Reference proteome</keyword>
<gene>
    <name evidence="5" type="ORF">DSM106972_018160</name>
</gene>